<proteinExistence type="predicted"/>
<dbReference type="InterPro" id="IPR010093">
    <property type="entry name" value="SinI_DNA-bd"/>
</dbReference>
<dbReference type="Pfam" id="PF12728">
    <property type="entry name" value="HTH_17"/>
    <property type="match status" value="1"/>
</dbReference>
<dbReference type="EMBL" id="JASPKY010004068">
    <property type="protein sequence ID" value="KAK9660431.1"/>
    <property type="molecule type" value="Genomic_DNA"/>
</dbReference>
<accession>A0AAW1GAK5</accession>
<dbReference type="Proteomes" id="UP001458880">
    <property type="component" value="Unassembled WGS sequence"/>
</dbReference>
<comment type="caution">
    <text evidence="2">The sequence shown here is derived from an EMBL/GenBank/DDBJ whole genome shotgun (WGS) entry which is preliminary data.</text>
</comment>
<keyword evidence="3" id="KW-1185">Reference proteome</keyword>
<dbReference type="NCBIfam" id="TIGR01764">
    <property type="entry name" value="excise"/>
    <property type="match status" value="1"/>
</dbReference>
<protein>
    <submittedName>
        <fullName evidence="2">Helix-turn-helix domain</fullName>
    </submittedName>
</protein>
<dbReference type="AlphaFoldDB" id="A0AAW1GAK5"/>
<gene>
    <name evidence="2" type="ORF">QE152_g41465</name>
</gene>
<dbReference type="InterPro" id="IPR041657">
    <property type="entry name" value="HTH_17"/>
</dbReference>
<sequence length="103" mass="11949">MLLILNPVTMDELIKRVAQIEEQLSNQKNVLSFNEASKYLCFSKSYLYKLTSTGAIPHYKPQGKMIYFEKAVLEDWLRQNPVKTKKQIQEEAANYVVAPPQKK</sequence>
<name>A0AAW1GAK5_POPJA</name>
<feature type="domain" description="Helix-turn-helix" evidence="1">
    <location>
        <begin position="30"/>
        <end position="80"/>
    </location>
</feature>
<reference evidence="2 3" key="1">
    <citation type="journal article" date="2024" name="BMC Genomics">
        <title>De novo assembly and annotation of Popillia japonica's genome with initial clues to its potential as an invasive pest.</title>
        <authorList>
            <person name="Cucini C."/>
            <person name="Boschi S."/>
            <person name="Funari R."/>
            <person name="Cardaioli E."/>
            <person name="Iannotti N."/>
            <person name="Marturano G."/>
            <person name="Paoli F."/>
            <person name="Bruttini M."/>
            <person name="Carapelli A."/>
            <person name="Frati F."/>
            <person name="Nardi F."/>
        </authorList>
    </citation>
    <scope>NUCLEOTIDE SEQUENCE [LARGE SCALE GENOMIC DNA]</scope>
    <source>
        <strain evidence="2">DMR45628</strain>
    </source>
</reference>
<dbReference type="GO" id="GO:0003677">
    <property type="term" value="F:DNA binding"/>
    <property type="evidence" value="ECO:0007669"/>
    <property type="project" value="InterPro"/>
</dbReference>
<evidence type="ECO:0000313" key="3">
    <source>
        <dbReference type="Proteomes" id="UP001458880"/>
    </source>
</evidence>
<evidence type="ECO:0000259" key="1">
    <source>
        <dbReference type="Pfam" id="PF12728"/>
    </source>
</evidence>
<organism evidence="2 3">
    <name type="scientific">Popillia japonica</name>
    <name type="common">Japanese beetle</name>
    <dbReference type="NCBI Taxonomy" id="7064"/>
    <lineage>
        <taxon>Eukaryota</taxon>
        <taxon>Metazoa</taxon>
        <taxon>Ecdysozoa</taxon>
        <taxon>Arthropoda</taxon>
        <taxon>Hexapoda</taxon>
        <taxon>Insecta</taxon>
        <taxon>Pterygota</taxon>
        <taxon>Neoptera</taxon>
        <taxon>Endopterygota</taxon>
        <taxon>Coleoptera</taxon>
        <taxon>Polyphaga</taxon>
        <taxon>Scarabaeiformia</taxon>
        <taxon>Scarabaeidae</taxon>
        <taxon>Rutelinae</taxon>
        <taxon>Popillia</taxon>
    </lineage>
</organism>
<evidence type="ECO:0000313" key="2">
    <source>
        <dbReference type="EMBL" id="KAK9660431.1"/>
    </source>
</evidence>